<evidence type="ECO:0000313" key="3">
    <source>
        <dbReference type="Proteomes" id="UP001341281"/>
    </source>
</evidence>
<dbReference type="AlphaFoldDB" id="A0AAQ3TYM9"/>
<dbReference type="Proteomes" id="UP001341281">
    <property type="component" value="Chromosome 06"/>
</dbReference>
<feature type="region of interest" description="Disordered" evidence="1">
    <location>
        <begin position="1"/>
        <end position="65"/>
    </location>
</feature>
<evidence type="ECO:0000313" key="2">
    <source>
        <dbReference type="EMBL" id="WVZ82544.1"/>
    </source>
</evidence>
<feature type="compositionally biased region" description="Low complexity" evidence="1">
    <location>
        <begin position="1"/>
        <end position="14"/>
    </location>
</feature>
<evidence type="ECO:0000256" key="1">
    <source>
        <dbReference type="SAM" id="MobiDB-lite"/>
    </source>
</evidence>
<keyword evidence="3" id="KW-1185">Reference proteome</keyword>
<name>A0AAQ3TYM9_PASNO</name>
<gene>
    <name evidence="2" type="ORF">U9M48_029798</name>
</gene>
<sequence>MAALSTSVSSPSSPHNHGHVIRFSPRPPAPSPWQGGGSPHDGGRVSWRGARSPHHRRGQPAISLHVAPLLSSSPFSRSCISGS</sequence>
<accession>A0AAQ3TYM9</accession>
<proteinExistence type="predicted"/>
<reference evidence="2 3" key="1">
    <citation type="submission" date="2024-02" db="EMBL/GenBank/DDBJ databases">
        <title>High-quality chromosome-scale genome assembly of Pensacola bahiagrass (Paspalum notatum Flugge var. saurae).</title>
        <authorList>
            <person name="Vega J.M."/>
            <person name="Podio M."/>
            <person name="Orjuela J."/>
            <person name="Siena L.A."/>
            <person name="Pessino S.C."/>
            <person name="Combes M.C."/>
            <person name="Mariac C."/>
            <person name="Albertini E."/>
            <person name="Pupilli F."/>
            <person name="Ortiz J.P.A."/>
            <person name="Leblanc O."/>
        </authorList>
    </citation>
    <scope>NUCLEOTIDE SEQUENCE [LARGE SCALE GENOMIC DNA]</scope>
    <source>
        <strain evidence="2">R1</strain>
        <tissue evidence="2">Leaf</tissue>
    </source>
</reference>
<dbReference type="EMBL" id="CP144750">
    <property type="protein sequence ID" value="WVZ82544.1"/>
    <property type="molecule type" value="Genomic_DNA"/>
</dbReference>
<protein>
    <submittedName>
        <fullName evidence="2">Uncharacterized protein</fullName>
    </submittedName>
</protein>
<organism evidence="2 3">
    <name type="scientific">Paspalum notatum var. saurae</name>
    <dbReference type="NCBI Taxonomy" id="547442"/>
    <lineage>
        <taxon>Eukaryota</taxon>
        <taxon>Viridiplantae</taxon>
        <taxon>Streptophyta</taxon>
        <taxon>Embryophyta</taxon>
        <taxon>Tracheophyta</taxon>
        <taxon>Spermatophyta</taxon>
        <taxon>Magnoliopsida</taxon>
        <taxon>Liliopsida</taxon>
        <taxon>Poales</taxon>
        <taxon>Poaceae</taxon>
        <taxon>PACMAD clade</taxon>
        <taxon>Panicoideae</taxon>
        <taxon>Andropogonodae</taxon>
        <taxon>Paspaleae</taxon>
        <taxon>Paspalinae</taxon>
        <taxon>Paspalum</taxon>
    </lineage>
</organism>